<feature type="transmembrane region" description="Helical" evidence="1">
    <location>
        <begin position="391"/>
        <end position="410"/>
    </location>
</feature>
<feature type="transmembrane region" description="Helical" evidence="1">
    <location>
        <begin position="422"/>
        <end position="445"/>
    </location>
</feature>
<feature type="transmembrane region" description="Helical" evidence="1">
    <location>
        <begin position="202"/>
        <end position="223"/>
    </location>
</feature>
<feature type="transmembrane region" description="Helical" evidence="1">
    <location>
        <begin position="244"/>
        <end position="271"/>
    </location>
</feature>
<dbReference type="EMBL" id="CAJFDH010000002">
    <property type="protein sequence ID" value="CAD5210874.1"/>
    <property type="molecule type" value="Genomic_DNA"/>
</dbReference>
<feature type="transmembrane region" description="Helical" evidence="1">
    <location>
        <begin position="500"/>
        <end position="520"/>
    </location>
</feature>
<dbReference type="Proteomes" id="UP000783686">
    <property type="component" value="Unassembled WGS sequence"/>
</dbReference>
<evidence type="ECO:0000256" key="1">
    <source>
        <dbReference type="SAM" id="Phobius"/>
    </source>
</evidence>
<reference evidence="2" key="1">
    <citation type="submission" date="2020-09" db="EMBL/GenBank/DDBJ databases">
        <authorList>
            <person name="Kikuchi T."/>
        </authorList>
    </citation>
    <scope>NUCLEOTIDE SEQUENCE</scope>
    <source>
        <strain evidence="2">SH1</strain>
    </source>
</reference>
<proteinExistence type="predicted"/>
<keyword evidence="1" id="KW-0812">Transmembrane</keyword>
<feature type="transmembrane region" description="Helical" evidence="1">
    <location>
        <begin position="532"/>
        <end position="556"/>
    </location>
</feature>
<evidence type="ECO:0000313" key="2">
    <source>
        <dbReference type="EMBL" id="CAD5210874.1"/>
    </source>
</evidence>
<protein>
    <submittedName>
        <fullName evidence="2">Uncharacterized protein</fullName>
    </submittedName>
</protein>
<dbReference type="OrthoDB" id="10516789at2759"/>
<feature type="transmembrane region" description="Helical" evidence="1">
    <location>
        <begin position="312"/>
        <end position="331"/>
    </location>
</feature>
<keyword evidence="1" id="KW-1133">Transmembrane helix</keyword>
<feature type="transmembrane region" description="Helical" evidence="1">
    <location>
        <begin position="457"/>
        <end position="480"/>
    </location>
</feature>
<dbReference type="EMBL" id="CAJFCW020000002">
    <property type="protein sequence ID" value="CAG9092272.1"/>
    <property type="molecule type" value="Genomic_DNA"/>
</dbReference>
<dbReference type="InterPro" id="IPR052728">
    <property type="entry name" value="O2_lipid_transport_reg"/>
</dbReference>
<comment type="caution">
    <text evidence="2">The sequence shown here is derived from an EMBL/GenBank/DDBJ whole genome shotgun (WGS) entry which is preliminary data.</text>
</comment>
<sequence>MVTQSVKSEEKDCFNDFSSILFEDDFEAIAPVICPIIESTGRPGPDLLKGNTIFKGARQTCESFRDINIEMGNFSLKMFRATVNPGNGTECYSRASMDWEFCFLDSCSPEDIRQLLDGFAPEVGEKVCDIVKYDQYSFGFSWGTVILFTSTRSYKSASLNLLVTVSFIWLVFGEMGNYYTIYGRNALDIQSSTNSIFSQAQTMFLITLETFVFIIAVKIGSYYSKHFVYNNVRLENDMSSRYTVVFMASKFVLSYIMAYYLIATVYSVVIYDYLLSEMPLLYRSLASEGCSNSWVNYLFISNFYGTCLPNTFIVPVIVQLSLVLVPMFVIFNKFSKPLTVVVILILLVTSMITRGMLVHSYDLPPTYIIGYDVLDKEKFDFYRTYIHMLPWNYIAPFGVGLLVGSCADCPKLKIFKNGAFPFNLLPLILVPSLILLLALSVNRFYLENELMEQPYRALFSAGMPIIWSIALASYSLLFNFKSTLARAFVNRSGWLRVAQVVPIAVVIKELVYPLIVGYSLPLFEFVSFGQMSILLGIPALTLTLLVSTALHIVLVMPLQQVFDAIFVVPESYGT</sequence>
<dbReference type="PANTHER" id="PTHR11161:SF0">
    <property type="entry name" value="O-ACYLTRANSFERASE LIKE PROTEIN"/>
    <property type="match status" value="1"/>
</dbReference>
<accession>A0A811K646</accession>
<keyword evidence="1" id="KW-0472">Membrane</keyword>
<feature type="transmembrane region" description="Helical" evidence="1">
    <location>
        <begin position="159"/>
        <end position="182"/>
    </location>
</feature>
<dbReference type="PANTHER" id="PTHR11161">
    <property type="entry name" value="O-ACYLTRANSFERASE"/>
    <property type="match status" value="1"/>
</dbReference>
<name>A0A811K646_9BILA</name>
<dbReference type="Proteomes" id="UP000614601">
    <property type="component" value="Unassembled WGS sequence"/>
</dbReference>
<feature type="transmembrane region" description="Helical" evidence="1">
    <location>
        <begin position="338"/>
        <end position="357"/>
    </location>
</feature>
<evidence type="ECO:0000313" key="3">
    <source>
        <dbReference type="Proteomes" id="UP000614601"/>
    </source>
</evidence>
<organism evidence="2 3">
    <name type="scientific">Bursaphelenchus okinawaensis</name>
    <dbReference type="NCBI Taxonomy" id="465554"/>
    <lineage>
        <taxon>Eukaryota</taxon>
        <taxon>Metazoa</taxon>
        <taxon>Ecdysozoa</taxon>
        <taxon>Nematoda</taxon>
        <taxon>Chromadorea</taxon>
        <taxon>Rhabditida</taxon>
        <taxon>Tylenchina</taxon>
        <taxon>Tylenchomorpha</taxon>
        <taxon>Aphelenchoidea</taxon>
        <taxon>Aphelenchoididae</taxon>
        <taxon>Bursaphelenchus</taxon>
    </lineage>
</organism>
<gene>
    <name evidence="2" type="ORF">BOKJ2_LOCUS3412</name>
</gene>
<keyword evidence="3" id="KW-1185">Reference proteome</keyword>
<dbReference type="AlphaFoldDB" id="A0A811K646"/>